<comment type="caution">
    <text evidence="12">The sequence shown here is derived from an EMBL/GenBank/DDBJ whole genome shotgun (WGS) entry which is preliminary data.</text>
</comment>
<dbReference type="PROSITE" id="PS01128">
    <property type="entry name" value="SHIKIMATE_KINASE"/>
    <property type="match status" value="1"/>
</dbReference>
<accession>A0A844BJ48</accession>
<evidence type="ECO:0000256" key="5">
    <source>
        <dbReference type="ARBA" id="ARBA00022679"/>
    </source>
</evidence>
<comment type="subcellular location">
    <subcellularLocation>
        <location evidence="11">Cytoplasm</location>
    </subcellularLocation>
</comment>
<comment type="similarity">
    <text evidence="2 11">Belongs to the shikimate kinase family.</text>
</comment>
<evidence type="ECO:0000256" key="10">
    <source>
        <dbReference type="ARBA" id="ARBA00048567"/>
    </source>
</evidence>
<dbReference type="GO" id="GO:0008652">
    <property type="term" value="P:amino acid biosynthetic process"/>
    <property type="evidence" value="ECO:0007669"/>
    <property type="project" value="UniProtKB-KW"/>
</dbReference>
<dbReference type="HAMAP" id="MF_00109">
    <property type="entry name" value="Shikimate_kinase"/>
    <property type="match status" value="1"/>
</dbReference>
<keyword evidence="11" id="KW-0460">Magnesium</keyword>
<evidence type="ECO:0000256" key="9">
    <source>
        <dbReference type="ARBA" id="ARBA00023141"/>
    </source>
</evidence>
<evidence type="ECO:0000256" key="11">
    <source>
        <dbReference type="HAMAP-Rule" id="MF_00109"/>
    </source>
</evidence>
<dbReference type="InterPro" id="IPR023000">
    <property type="entry name" value="Shikimate_kinase_CS"/>
</dbReference>
<evidence type="ECO:0000256" key="8">
    <source>
        <dbReference type="ARBA" id="ARBA00022840"/>
    </source>
</evidence>
<evidence type="ECO:0000256" key="6">
    <source>
        <dbReference type="ARBA" id="ARBA00022741"/>
    </source>
</evidence>
<feature type="binding site" evidence="11">
    <location>
        <position position="54"/>
    </location>
    <ligand>
        <name>substrate</name>
    </ligand>
</feature>
<feature type="binding site" evidence="11">
    <location>
        <position position="75"/>
    </location>
    <ligand>
        <name>substrate</name>
    </ligand>
</feature>
<evidence type="ECO:0000256" key="7">
    <source>
        <dbReference type="ARBA" id="ARBA00022777"/>
    </source>
</evidence>
<comment type="catalytic activity">
    <reaction evidence="10 11">
        <text>shikimate + ATP = 3-phosphoshikimate + ADP + H(+)</text>
        <dbReference type="Rhea" id="RHEA:13121"/>
        <dbReference type="ChEBI" id="CHEBI:15378"/>
        <dbReference type="ChEBI" id="CHEBI:30616"/>
        <dbReference type="ChEBI" id="CHEBI:36208"/>
        <dbReference type="ChEBI" id="CHEBI:145989"/>
        <dbReference type="ChEBI" id="CHEBI:456216"/>
        <dbReference type="EC" id="2.7.1.71"/>
    </reaction>
</comment>
<keyword evidence="9 11" id="KW-0057">Aromatic amino acid biosynthesis</keyword>
<evidence type="ECO:0000256" key="4">
    <source>
        <dbReference type="ARBA" id="ARBA00022605"/>
    </source>
</evidence>
<comment type="cofactor">
    <cofactor evidence="11">
        <name>Mg(2+)</name>
        <dbReference type="ChEBI" id="CHEBI:18420"/>
    </cofactor>
    <text evidence="11">Binds 1 Mg(2+) ion per subunit.</text>
</comment>
<dbReference type="GO" id="GO:0005524">
    <property type="term" value="F:ATP binding"/>
    <property type="evidence" value="ECO:0007669"/>
    <property type="project" value="UniProtKB-UniRule"/>
</dbReference>
<evidence type="ECO:0000256" key="1">
    <source>
        <dbReference type="ARBA" id="ARBA00004842"/>
    </source>
</evidence>
<name>A0A844BJ48_9LACT</name>
<protein>
    <recommendedName>
        <fullName evidence="3 11">Shikimate kinase</fullName>
        <shortName evidence="11">SK</shortName>
        <ecNumber evidence="3 11">2.7.1.71</ecNumber>
    </recommendedName>
</protein>
<evidence type="ECO:0000313" key="13">
    <source>
        <dbReference type="Proteomes" id="UP000469870"/>
    </source>
</evidence>
<dbReference type="EMBL" id="WJQR01000002">
    <property type="protein sequence ID" value="MRI81004.1"/>
    <property type="molecule type" value="Genomic_DNA"/>
</dbReference>
<reference evidence="12 13" key="1">
    <citation type="submission" date="2019-11" db="EMBL/GenBank/DDBJ databases">
        <title>Characterisation of Fundicoccus ignavus gen. nov. sp. nov., a novel genus of the family Aerococcaceae isolated from bulk tank milk.</title>
        <authorList>
            <person name="Siebert A."/>
            <person name="Huptas C."/>
            <person name="Wenning M."/>
            <person name="Scherer S."/>
            <person name="Doll E.V."/>
        </authorList>
    </citation>
    <scope>NUCLEOTIDE SEQUENCE [LARGE SCALE GENOMIC DNA]</scope>
    <source>
        <strain evidence="12 13">DSM 109653</strain>
    </source>
</reference>
<evidence type="ECO:0000256" key="2">
    <source>
        <dbReference type="ARBA" id="ARBA00006997"/>
    </source>
</evidence>
<feature type="binding site" evidence="11">
    <location>
        <position position="12"/>
    </location>
    <ligand>
        <name>Mg(2+)</name>
        <dbReference type="ChEBI" id="CHEBI:18420"/>
    </ligand>
</feature>
<keyword evidence="11" id="KW-0963">Cytoplasm</keyword>
<comment type="pathway">
    <text evidence="1 11">Metabolic intermediate biosynthesis; chorismate biosynthesis; chorismate from D-erythrose 4-phosphate and phosphoenolpyruvate: step 5/7.</text>
</comment>
<dbReference type="AlphaFoldDB" id="A0A844BJ48"/>
<feature type="binding site" evidence="11">
    <location>
        <position position="116"/>
    </location>
    <ligand>
        <name>ATP</name>
        <dbReference type="ChEBI" id="CHEBI:30616"/>
    </ligand>
</feature>
<comment type="caution">
    <text evidence="11">Lacks conserved residue(s) required for the propagation of feature annotation.</text>
</comment>
<feature type="binding site" evidence="11">
    <location>
        <position position="30"/>
    </location>
    <ligand>
        <name>substrate</name>
    </ligand>
</feature>
<dbReference type="RefSeq" id="WP_153861463.1">
    <property type="nucleotide sequence ID" value="NZ_WJQR01000002.1"/>
</dbReference>
<sequence>MILIGFMGAGKSTIARLLGKELGRPFIDIDTEIEKNLEMSISEYFAQRGEAAFRQIELEELKLALTTERIISTGGGCIETVAVRSLLKERQDVIFLRCSFDLLYERVTREAVASLRPIVNQKTKSELAALYESRLSYYQEVAQITIDTDDLTPIEIVEEIQQLVHN</sequence>
<dbReference type="GO" id="GO:0004765">
    <property type="term" value="F:shikimate kinase activity"/>
    <property type="evidence" value="ECO:0007669"/>
    <property type="project" value="UniProtKB-UniRule"/>
</dbReference>
<proteinExistence type="inferred from homology"/>
<keyword evidence="11" id="KW-0479">Metal-binding</keyword>
<keyword evidence="7 11" id="KW-0418">Kinase</keyword>
<dbReference type="InterPro" id="IPR031322">
    <property type="entry name" value="Shikimate/glucono_kinase"/>
</dbReference>
<dbReference type="GO" id="GO:0000287">
    <property type="term" value="F:magnesium ion binding"/>
    <property type="evidence" value="ECO:0007669"/>
    <property type="project" value="UniProtKB-UniRule"/>
</dbReference>
<feature type="binding site" evidence="11">
    <location>
        <position position="134"/>
    </location>
    <ligand>
        <name>substrate</name>
    </ligand>
</feature>
<organism evidence="12 13">
    <name type="scientific">Fundicoccus ignavus</name>
    <dbReference type="NCBI Taxonomy" id="2664442"/>
    <lineage>
        <taxon>Bacteria</taxon>
        <taxon>Bacillati</taxon>
        <taxon>Bacillota</taxon>
        <taxon>Bacilli</taxon>
        <taxon>Lactobacillales</taxon>
        <taxon>Aerococcaceae</taxon>
        <taxon>Fundicoccus</taxon>
    </lineage>
</organism>
<keyword evidence="5 11" id="KW-0808">Transferase</keyword>
<dbReference type="EC" id="2.7.1.71" evidence="3 11"/>
<dbReference type="CDD" id="cd00464">
    <property type="entry name" value="SK"/>
    <property type="match status" value="1"/>
</dbReference>
<keyword evidence="6 11" id="KW-0547">Nucleotide-binding</keyword>
<feature type="binding site" evidence="11">
    <location>
        <begin position="8"/>
        <end position="13"/>
    </location>
    <ligand>
        <name>ATP</name>
        <dbReference type="ChEBI" id="CHEBI:30616"/>
    </ligand>
</feature>
<dbReference type="InterPro" id="IPR000623">
    <property type="entry name" value="Shikimate_kinase/TSH1"/>
</dbReference>
<dbReference type="PANTHER" id="PTHR21087">
    <property type="entry name" value="SHIKIMATE KINASE"/>
    <property type="match status" value="1"/>
</dbReference>
<comment type="function">
    <text evidence="11">Catalyzes the specific phosphorylation of the 3-hydroxyl group of shikimic acid using ATP as a cosubstrate.</text>
</comment>
<evidence type="ECO:0000256" key="3">
    <source>
        <dbReference type="ARBA" id="ARBA00012154"/>
    </source>
</evidence>
<comment type="subunit">
    <text evidence="11">Monomer.</text>
</comment>
<dbReference type="Pfam" id="PF01202">
    <property type="entry name" value="SKI"/>
    <property type="match status" value="1"/>
</dbReference>
<dbReference type="InterPro" id="IPR027417">
    <property type="entry name" value="P-loop_NTPase"/>
</dbReference>
<keyword evidence="8 11" id="KW-0067">ATP-binding</keyword>
<dbReference type="Proteomes" id="UP000469870">
    <property type="component" value="Unassembled WGS sequence"/>
</dbReference>
<evidence type="ECO:0000313" key="12">
    <source>
        <dbReference type="EMBL" id="MRI81004.1"/>
    </source>
</evidence>
<dbReference type="Gene3D" id="3.40.50.300">
    <property type="entry name" value="P-loop containing nucleotide triphosphate hydrolases"/>
    <property type="match status" value="1"/>
</dbReference>
<dbReference type="PANTHER" id="PTHR21087:SF16">
    <property type="entry name" value="SHIKIMATE KINASE 1, CHLOROPLASTIC"/>
    <property type="match status" value="1"/>
</dbReference>
<dbReference type="GO" id="GO:0009073">
    <property type="term" value="P:aromatic amino acid family biosynthetic process"/>
    <property type="evidence" value="ECO:0007669"/>
    <property type="project" value="UniProtKB-KW"/>
</dbReference>
<dbReference type="GO" id="GO:0009423">
    <property type="term" value="P:chorismate biosynthetic process"/>
    <property type="evidence" value="ECO:0007669"/>
    <property type="project" value="UniProtKB-UniRule"/>
</dbReference>
<dbReference type="PRINTS" id="PR01100">
    <property type="entry name" value="SHIKIMTKNASE"/>
</dbReference>
<gene>
    <name evidence="11" type="primary">aroK</name>
    <name evidence="12" type="ORF">GIY11_03035</name>
</gene>
<keyword evidence="4 11" id="KW-0028">Amino-acid biosynthesis</keyword>
<dbReference type="SUPFAM" id="SSF52540">
    <property type="entry name" value="P-loop containing nucleoside triphosphate hydrolases"/>
    <property type="match status" value="1"/>
</dbReference>
<dbReference type="UniPathway" id="UPA00053">
    <property type="reaction ID" value="UER00088"/>
</dbReference>
<dbReference type="GO" id="GO:0005829">
    <property type="term" value="C:cytosol"/>
    <property type="evidence" value="ECO:0007669"/>
    <property type="project" value="TreeGrafter"/>
</dbReference>